<dbReference type="Proteomes" id="UP000019150">
    <property type="component" value="Chromosome"/>
</dbReference>
<keyword evidence="1" id="KW-0812">Transmembrane</keyword>
<name>W5TGB1_9NOCA</name>
<gene>
    <name evidence="2" type="ORF">NONO_c34270</name>
</gene>
<evidence type="ECO:0000256" key="1">
    <source>
        <dbReference type="SAM" id="Phobius"/>
    </source>
</evidence>
<dbReference type="HOGENOM" id="CLU_108006_0_0_11"/>
<organism evidence="2 3">
    <name type="scientific">Nocardia nova SH22a</name>
    <dbReference type="NCBI Taxonomy" id="1415166"/>
    <lineage>
        <taxon>Bacteria</taxon>
        <taxon>Bacillati</taxon>
        <taxon>Actinomycetota</taxon>
        <taxon>Actinomycetes</taxon>
        <taxon>Mycobacteriales</taxon>
        <taxon>Nocardiaceae</taxon>
        <taxon>Nocardia</taxon>
    </lineage>
</organism>
<proteinExistence type="predicted"/>
<dbReference type="EMBL" id="CP006850">
    <property type="protein sequence ID" value="AHH18214.1"/>
    <property type="molecule type" value="Genomic_DNA"/>
</dbReference>
<dbReference type="KEGG" id="nno:NONO_c34270"/>
<sequence>MARTATGPARTHPYRGPVVVTATSDGMRGAHTGAMDPSADQPSTAALLTDAQIAGLTSQQRTELIARLRPEPVRPAADRVRMARGLRLSVMTGGTIAMIPWLVYLGLTLPQDYTANHWALAWIGFDIVLVLMMATTAYLGWRRRALLILPAFGTGILLLVDAWFDTTTAGPADIRLSIATAVLAEIPLAILLLTGPLVLFRYLVLANPFHDPARSPWRVRLPF</sequence>
<reference evidence="2 3" key="1">
    <citation type="journal article" date="2014" name="Appl. Environ. Microbiol.">
        <title>Insights into the Microbial Degradation of Rubber and Gutta-Percha by Analysis of the Complete Genome of Nocardia nova SH22a.</title>
        <authorList>
            <person name="Luo Q."/>
            <person name="Hiessl S."/>
            <person name="Poehlein A."/>
            <person name="Daniel R."/>
            <person name="Steinbuchel A."/>
        </authorList>
    </citation>
    <scope>NUCLEOTIDE SEQUENCE [LARGE SCALE GENOMIC DNA]</scope>
    <source>
        <strain evidence="2">SH22a</strain>
    </source>
</reference>
<evidence type="ECO:0000313" key="2">
    <source>
        <dbReference type="EMBL" id="AHH18214.1"/>
    </source>
</evidence>
<dbReference type="PATRIC" id="fig|1415166.3.peg.3516"/>
<keyword evidence="3" id="KW-1185">Reference proteome</keyword>
<keyword evidence="1" id="KW-0472">Membrane</keyword>
<feature type="transmembrane region" description="Helical" evidence="1">
    <location>
        <begin position="146"/>
        <end position="164"/>
    </location>
</feature>
<feature type="transmembrane region" description="Helical" evidence="1">
    <location>
        <begin position="88"/>
        <end position="107"/>
    </location>
</feature>
<evidence type="ECO:0008006" key="4">
    <source>
        <dbReference type="Google" id="ProtNLM"/>
    </source>
</evidence>
<keyword evidence="1" id="KW-1133">Transmembrane helix</keyword>
<dbReference type="eggNOG" id="ENOG5032TMG">
    <property type="taxonomic scope" value="Bacteria"/>
</dbReference>
<protein>
    <recommendedName>
        <fullName evidence="4">Transmembrane protein</fullName>
    </recommendedName>
</protein>
<feature type="transmembrane region" description="Helical" evidence="1">
    <location>
        <begin position="119"/>
        <end position="139"/>
    </location>
</feature>
<dbReference type="STRING" id="1415166.NONO_c34270"/>
<feature type="transmembrane region" description="Helical" evidence="1">
    <location>
        <begin position="176"/>
        <end position="204"/>
    </location>
</feature>
<accession>W5TGB1</accession>
<evidence type="ECO:0000313" key="3">
    <source>
        <dbReference type="Proteomes" id="UP000019150"/>
    </source>
</evidence>
<dbReference type="AlphaFoldDB" id="W5TGB1"/>